<comment type="caution">
    <text evidence="1">The sequence shown here is derived from an EMBL/GenBank/DDBJ whole genome shotgun (WGS) entry which is preliminary data.</text>
</comment>
<organism evidence="1 2">
    <name type="scientific">Melia azedarach</name>
    <name type="common">Chinaberry tree</name>
    <dbReference type="NCBI Taxonomy" id="155640"/>
    <lineage>
        <taxon>Eukaryota</taxon>
        <taxon>Viridiplantae</taxon>
        <taxon>Streptophyta</taxon>
        <taxon>Embryophyta</taxon>
        <taxon>Tracheophyta</taxon>
        <taxon>Spermatophyta</taxon>
        <taxon>Magnoliopsida</taxon>
        <taxon>eudicotyledons</taxon>
        <taxon>Gunneridae</taxon>
        <taxon>Pentapetalae</taxon>
        <taxon>rosids</taxon>
        <taxon>malvids</taxon>
        <taxon>Sapindales</taxon>
        <taxon>Meliaceae</taxon>
        <taxon>Melia</taxon>
    </lineage>
</organism>
<proteinExistence type="predicted"/>
<sequence>MDDDFEFPTTSNMEEDVDIPEDDPGSPLLKVGEEKEIGKNGLKKKLVKEGEGWETPGSGDEVEVHYTGTLVDGTKFDSSHDRGTPFKFKLGQGHVIKGWDEGIKTMKKGENAIFTIPPELAYGESGSPPAIPPNATLQFDVELLSWMSVKDICKDGGIFKKILVEGEKWENPKDLDEVFVKYEACLEDGSLVSKSDGVEFTVGEGYFCPALAKAVKTMKKGEKALLTVKSQYAFGENGREASGDESAVPPNATLEITLELVSWKTVSDITKDKKVLKKILKEGEGYERPNDGAVVQVKLIGKLHDGTVFVKKGHDEEPPFEFKIDEEQVIYGLDRAVKTMKKGEIALVTSHPDYAFGSSDSQQELAIVPAISTLLYEVEMISFVKEKESWDMNTPEKIEAAGKKKEEGNALFKAGKYERASKRYEKAVKYIEYDSTFSDEEKQQAKVLKVTCNLNNAACKLKLKDYRQAEKLCSKVLELDSKNVKALYRRAQAYIQLVDLDLAELDIKKALEIDPDNRDVKLEYKLLKEKVREYNKKDAQFYGNIFAKMNKLEKAKSRVAAEQEPTPMAIDSKA</sequence>
<evidence type="ECO:0000313" key="1">
    <source>
        <dbReference type="EMBL" id="KAJ4723062.1"/>
    </source>
</evidence>
<protein>
    <submittedName>
        <fullName evidence="1">Peptidylprolyl isomerase</fullName>
    </submittedName>
</protein>
<gene>
    <name evidence="1" type="ORF">OWV82_006474</name>
</gene>
<name>A0ACC1YIL4_MELAZ</name>
<dbReference type="Proteomes" id="UP001164539">
    <property type="component" value="Chromosome 3"/>
</dbReference>
<dbReference type="EMBL" id="CM051396">
    <property type="protein sequence ID" value="KAJ4723062.1"/>
    <property type="molecule type" value="Genomic_DNA"/>
</dbReference>
<keyword evidence="2" id="KW-1185">Reference proteome</keyword>
<evidence type="ECO:0000313" key="2">
    <source>
        <dbReference type="Proteomes" id="UP001164539"/>
    </source>
</evidence>
<accession>A0ACC1YIL4</accession>
<reference evidence="1 2" key="1">
    <citation type="journal article" date="2023" name="Science">
        <title>Complex scaffold remodeling in plant triterpene biosynthesis.</title>
        <authorList>
            <person name="De La Pena R."/>
            <person name="Hodgson H."/>
            <person name="Liu J.C."/>
            <person name="Stephenson M.J."/>
            <person name="Martin A.C."/>
            <person name="Owen C."/>
            <person name="Harkess A."/>
            <person name="Leebens-Mack J."/>
            <person name="Jimenez L.E."/>
            <person name="Osbourn A."/>
            <person name="Sattely E.S."/>
        </authorList>
    </citation>
    <scope>NUCLEOTIDE SEQUENCE [LARGE SCALE GENOMIC DNA]</scope>
    <source>
        <strain evidence="2">cv. JPN11</strain>
        <tissue evidence="1">Leaf</tissue>
    </source>
</reference>
<keyword evidence="1" id="KW-0413">Isomerase</keyword>